<evidence type="ECO:0000256" key="3">
    <source>
        <dbReference type="ARBA" id="ARBA00022553"/>
    </source>
</evidence>
<dbReference type="PROSITE" id="PS50112">
    <property type="entry name" value="PAS"/>
    <property type="match status" value="2"/>
</dbReference>
<feature type="domain" description="PAS" evidence="9">
    <location>
        <begin position="168"/>
        <end position="234"/>
    </location>
</feature>
<evidence type="ECO:0000259" key="10">
    <source>
        <dbReference type="PROSITE" id="PS50113"/>
    </source>
</evidence>
<dbReference type="Pfam" id="PF13188">
    <property type="entry name" value="PAS_8"/>
    <property type="match status" value="1"/>
</dbReference>
<protein>
    <recommendedName>
        <fullName evidence="2">histidine kinase</fullName>
        <ecNumber evidence="2">2.7.13.3</ecNumber>
    </recommendedName>
</protein>
<dbReference type="SMART" id="SM00388">
    <property type="entry name" value="HisKA"/>
    <property type="match status" value="1"/>
</dbReference>
<dbReference type="GO" id="GO:0005886">
    <property type="term" value="C:plasma membrane"/>
    <property type="evidence" value="ECO:0007669"/>
    <property type="project" value="TreeGrafter"/>
</dbReference>
<dbReference type="PRINTS" id="PR00344">
    <property type="entry name" value="BCTRLSENSOR"/>
</dbReference>
<feature type="region of interest" description="Disordered" evidence="7">
    <location>
        <begin position="1"/>
        <end position="22"/>
    </location>
</feature>
<dbReference type="Pfam" id="PF08448">
    <property type="entry name" value="PAS_4"/>
    <property type="match status" value="1"/>
</dbReference>
<dbReference type="SMART" id="SM00091">
    <property type="entry name" value="PAS"/>
    <property type="match status" value="3"/>
</dbReference>
<evidence type="ECO:0000256" key="2">
    <source>
        <dbReference type="ARBA" id="ARBA00012438"/>
    </source>
</evidence>
<dbReference type="PANTHER" id="PTHR43047">
    <property type="entry name" value="TWO-COMPONENT HISTIDINE PROTEIN KINASE"/>
    <property type="match status" value="1"/>
</dbReference>
<dbReference type="InterPro" id="IPR035965">
    <property type="entry name" value="PAS-like_dom_sf"/>
</dbReference>
<dbReference type="Gene3D" id="1.10.287.130">
    <property type="match status" value="1"/>
</dbReference>
<dbReference type="Pfam" id="PF13426">
    <property type="entry name" value="PAS_9"/>
    <property type="match status" value="1"/>
</dbReference>
<reference evidence="11" key="1">
    <citation type="submission" date="2020-10" db="EMBL/GenBank/DDBJ databases">
        <title>Taxonomic study of unclassified bacteria belonging to the class Ktedonobacteria.</title>
        <authorList>
            <person name="Yabe S."/>
            <person name="Wang C.M."/>
            <person name="Zheng Y."/>
            <person name="Sakai Y."/>
            <person name="Cavaletti L."/>
            <person name="Monciardini P."/>
            <person name="Donadio S."/>
        </authorList>
    </citation>
    <scope>NUCLEOTIDE SEQUENCE</scope>
    <source>
        <strain evidence="11">SOSP1-1</strain>
    </source>
</reference>
<sequence>MMNSQDPNLHPEKQDRTSGELPIQPDNAELMISFLLTLNILGAFLELSPDALIVVDTKGVIVLVNTQLELLFGYGHDELIGQPIECLLPEHLRAGHVGKRTRYMQAAHPRLMGSGPDLVGQRKDRGQFPVEISLRPIRIERTLYVMGAVRDMTALRDVERERMRISQRLRQQDKLISLAHDAILVRDAESRIVSWNEGAEHLYRWTAQEAMGKVSHSLLQTRFPSTQKALDQTLLQHGQWQGELNHTCRDGARVIVESRQVLVRDDQGVPSAILEINRDVTERRRLEHLEQEAHAEMDARLNVLQLILDCLPNGIFLVQGPQLRLLMANNAAAALWGAEWARGQPQEEFLQQQGIHLFTASGQPLPLEDLTGRRAMASGEPVLYRQLVICRPDGTRLPVMVDAIPFTSLSLLPRLPQEMTLEFPSVERVVLVVYQDVSALKEAERLKDQFISLATHELRTPVTIVAGYADRLLARAARGEEHGLDEWQREKVQEMKLASWQLASLTEDLLDVTRIQADLFSLERCSTDLVILTRKVIKRLQATTDRHQLAFQTTLPQLWVKVDAVRIEQVISNLVSNAIKYSPGGGLIEVALEEHTETHEVRFRIRDWGMGIPRTQQAHLFGRFVRAENARAAGIRGTGLGLYLCRELIERHGGHISFESEEGVGSTFFFSLPCLESVLQ</sequence>
<dbReference type="InterPro" id="IPR000014">
    <property type="entry name" value="PAS"/>
</dbReference>
<dbReference type="InterPro" id="IPR036890">
    <property type="entry name" value="HATPase_C_sf"/>
</dbReference>
<dbReference type="SMART" id="SM00387">
    <property type="entry name" value="HATPase_c"/>
    <property type="match status" value="1"/>
</dbReference>
<proteinExistence type="predicted"/>
<dbReference type="SUPFAM" id="SSF55874">
    <property type="entry name" value="ATPase domain of HSP90 chaperone/DNA topoisomerase II/histidine kinase"/>
    <property type="match status" value="1"/>
</dbReference>
<evidence type="ECO:0000256" key="1">
    <source>
        <dbReference type="ARBA" id="ARBA00000085"/>
    </source>
</evidence>
<dbReference type="SUPFAM" id="SSF47384">
    <property type="entry name" value="Homodimeric domain of signal transducing histidine kinase"/>
    <property type="match status" value="1"/>
</dbReference>
<feature type="domain" description="Histidine kinase" evidence="8">
    <location>
        <begin position="453"/>
        <end position="676"/>
    </location>
</feature>
<dbReference type="Proteomes" id="UP000612362">
    <property type="component" value="Unassembled WGS sequence"/>
</dbReference>
<dbReference type="NCBIfam" id="TIGR00229">
    <property type="entry name" value="sensory_box"/>
    <property type="match status" value="2"/>
</dbReference>
<dbReference type="Gene3D" id="3.30.565.10">
    <property type="entry name" value="Histidine kinase-like ATPase, C-terminal domain"/>
    <property type="match status" value="1"/>
</dbReference>
<dbReference type="PROSITE" id="PS50113">
    <property type="entry name" value="PAC"/>
    <property type="match status" value="1"/>
</dbReference>
<dbReference type="InterPro" id="IPR013656">
    <property type="entry name" value="PAS_4"/>
</dbReference>
<dbReference type="Pfam" id="PF02518">
    <property type="entry name" value="HATPase_c"/>
    <property type="match status" value="1"/>
</dbReference>
<name>A0A8J3MPV4_9CHLR</name>
<dbReference type="InterPro" id="IPR000700">
    <property type="entry name" value="PAS-assoc_C"/>
</dbReference>
<evidence type="ECO:0000259" key="9">
    <source>
        <dbReference type="PROSITE" id="PS50112"/>
    </source>
</evidence>
<keyword evidence="3" id="KW-0597">Phosphoprotein</keyword>
<dbReference type="InterPro" id="IPR004358">
    <property type="entry name" value="Sig_transdc_His_kin-like_C"/>
</dbReference>
<evidence type="ECO:0000256" key="5">
    <source>
        <dbReference type="ARBA" id="ARBA00022777"/>
    </source>
</evidence>
<feature type="compositionally biased region" description="Basic and acidic residues" evidence="7">
    <location>
        <begin position="9"/>
        <end position="18"/>
    </location>
</feature>
<dbReference type="RefSeq" id="WP_220191725.1">
    <property type="nucleotide sequence ID" value="NZ_BNJF01000001.1"/>
</dbReference>
<dbReference type="CDD" id="cd00082">
    <property type="entry name" value="HisKA"/>
    <property type="match status" value="1"/>
</dbReference>
<dbReference type="EMBL" id="BNJF01000001">
    <property type="protein sequence ID" value="GHO42146.1"/>
    <property type="molecule type" value="Genomic_DNA"/>
</dbReference>
<gene>
    <name evidence="11" type="ORF">KSX_03090</name>
</gene>
<dbReference type="GO" id="GO:0009927">
    <property type="term" value="F:histidine phosphotransfer kinase activity"/>
    <property type="evidence" value="ECO:0007669"/>
    <property type="project" value="TreeGrafter"/>
</dbReference>
<feature type="domain" description="PAC" evidence="10">
    <location>
        <begin position="240"/>
        <end position="292"/>
    </location>
</feature>
<dbReference type="CDD" id="cd00130">
    <property type="entry name" value="PAS"/>
    <property type="match status" value="2"/>
</dbReference>
<evidence type="ECO:0000259" key="8">
    <source>
        <dbReference type="PROSITE" id="PS50109"/>
    </source>
</evidence>
<dbReference type="SUPFAM" id="SSF55785">
    <property type="entry name" value="PYP-like sensor domain (PAS domain)"/>
    <property type="match status" value="3"/>
</dbReference>
<dbReference type="InterPro" id="IPR003594">
    <property type="entry name" value="HATPase_dom"/>
</dbReference>
<keyword evidence="12" id="KW-1185">Reference proteome</keyword>
<keyword evidence="4" id="KW-0808">Transferase</keyword>
<organism evidence="11 12">
    <name type="scientific">Ktedonospora formicarum</name>
    <dbReference type="NCBI Taxonomy" id="2778364"/>
    <lineage>
        <taxon>Bacteria</taxon>
        <taxon>Bacillati</taxon>
        <taxon>Chloroflexota</taxon>
        <taxon>Ktedonobacteria</taxon>
        <taxon>Ktedonobacterales</taxon>
        <taxon>Ktedonobacteraceae</taxon>
        <taxon>Ktedonospora</taxon>
    </lineage>
</organism>
<dbReference type="AlphaFoldDB" id="A0A8J3MPV4"/>
<dbReference type="InterPro" id="IPR001610">
    <property type="entry name" value="PAC"/>
</dbReference>
<dbReference type="CDD" id="cd00075">
    <property type="entry name" value="HATPase"/>
    <property type="match status" value="1"/>
</dbReference>
<dbReference type="PANTHER" id="PTHR43047:SF72">
    <property type="entry name" value="OSMOSENSING HISTIDINE PROTEIN KINASE SLN1"/>
    <property type="match status" value="1"/>
</dbReference>
<dbReference type="SMART" id="SM00086">
    <property type="entry name" value="PAC"/>
    <property type="match status" value="2"/>
</dbReference>
<feature type="domain" description="PAS" evidence="9">
    <location>
        <begin position="37"/>
        <end position="90"/>
    </location>
</feature>
<dbReference type="InterPro" id="IPR005467">
    <property type="entry name" value="His_kinase_dom"/>
</dbReference>
<dbReference type="PROSITE" id="PS50109">
    <property type="entry name" value="HIS_KIN"/>
    <property type="match status" value="1"/>
</dbReference>
<keyword evidence="5" id="KW-0418">Kinase</keyword>
<evidence type="ECO:0000313" key="12">
    <source>
        <dbReference type="Proteomes" id="UP000612362"/>
    </source>
</evidence>
<comment type="catalytic activity">
    <reaction evidence="1">
        <text>ATP + protein L-histidine = ADP + protein N-phospho-L-histidine.</text>
        <dbReference type="EC" id="2.7.13.3"/>
    </reaction>
</comment>
<keyword evidence="6" id="KW-0902">Two-component regulatory system</keyword>
<dbReference type="InterPro" id="IPR003661">
    <property type="entry name" value="HisK_dim/P_dom"/>
</dbReference>
<dbReference type="GO" id="GO:0000155">
    <property type="term" value="F:phosphorelay sensor kinase activity"/>
    <property type="evidence" value="ECO:0007669"/>
    <property type="project" value="InterPro"/>
</dbReference>
<comment type="caution">
    <text evidence="11">The sequence shown here is derived from an EMBL/GenBank/DDBJ whole genome shotgun (WGS) entry which is preliminary data.</text>
</comment>
<evidence type="ECO:0000313" key="11">
    <source>
        <dbReference type="EMBL" id="GHO42146.1"/>
    </source>
</evidence>
<dbReference type="Gene3D" id="3.30.450.20">
    <property type="entry name" value="PAS domain"/>
    <property type="match status" value="3"/>
</dbReference>
<evidence type="ECO:0000256" key="6">
    <source>
        <dbReference type="ARBA" id="ARBA00023012"/>
    </source>
</evidence>
<dbReference type="Pfam" id="PF00512">
    <property type="entry name" value="HisKA"/>
    <property type="match status" value="1"/>
</dbReference>
<dbReference type="FunFam" id="3.30.565.10:FF:000006">
    <property type="entry name" value="Sensor histidine kinase WalK"/>
    <property type="match status" value="1"/>
</dbReference>
<accession>A0A8J3MPV4</accession>
<evidence type="ECO:0000256" key="7">
    <source>
        <dbReference type="SAM" id="MobiDB-lite"/>
    </source>
</evidence>
<dbReference type="InterPro" id="IPR036097">
    <property type="entry name" value="HisK_dim/P_sf"/>
</dbReference>
<dbReference type="EC" id="2.7.13.3" evidence="2"/>
<evidence type="ECO:0000256" key="4">
    <source>
        <dbReference type="ARBA" id="ARBA00022679"/>
    </source>
</evidence>